<accession>A2DL07</accession>
<sequence>MLDLLNQTDATIFRVLCEPCLMAAIRNSCPQFVKFITSKENMAILMDIVLTNKYCQLENYNQILKSALILLTSQTTGVMSPIMMNMVYMSKIFEFVNLSEVRDPQISGNFLKIVLSMAKYTRGEFLRDIPDFENWLINNCYTFAQKELLSSILIEYPRFININTEFAMKLAIAIRDQKESFVGCAVMNVFKNSPDFILNFQNDQVVEVLFEILNDKTTKLYKIITTFMLLYHINLFDYQIPIEMIEKYSKIFLENYEYTDCILSYALLILRTKDENILSKIFDPAIGSRLKMSIFKQFDYMSNDELYDYICQSQLNLRILELAQNKRRDVSITLFKNLIHSRGIFIEGWNEGLQDLGLQLDLYDTEYGGELSPPLEVNYSLLASDKIITL</sequence>
<organism evidence="1 2">
    <name type="scientific">Trichomonas vaginalis (strain ATCC PRA-98 / G3)</name>
    <dbReference type="NCBI Taxonomy" id="412133"/>
    <lineage>
        <taxon>Eukaryota</taxon>
        <taxon>Metamonada</taxon>
        <taxon>Parabasalia</taxon>
        <taxon>Trichomonadida</taxon>
        <taxon>Trichomonadidae</taxon>
        <taxon>Trichomonas</taxon>
    </lineage>
</organism>
<dbReference type="VEuPathDB" id="TrichDB:TVAG_147040"/>
<gene>
    <name evidence="1" type="ORF">TVAG_147040</name>
</gene>
<proteinExistence type="predicted"/>
<dbReference type="RefSeq" id="XP_001579946.1">
    <property type="nucleotide sequence ID" value="XM_001579896.1"/>
</dbReference>
<dbReference type="EMBL" id="DS113213">
    <property type="protein sequence ID" value="EAY18960.1"/>
    <property type="molecule type" value="Genomic_DNA"/>
</dbReference>
<reference evidence="1" key="1">
    <citation type="submission" date="2006-10" db="EMBL/GenBank/DDBJ databases">
        <authorList>
            <person name="Amadeo P."/>
            <person name="Zhao Q."/>
            <person name="Wortman J."/>
            <person name="Fraser-Liggett C."/>
            <person name="Carlton J."/>
        </authorList>
    </citation>
    <scope>NUCLEOTIDE SEQUENCE</scope>
    <source>
        <strain evidence="1">G3</strain>
    </source>
</reference>
<dbReference type="VEuPathDB" id="TrichDB:TVAGG3_0362300"/>
<name>A2DL07_TRIV3</name>
<protein>
    <submittedName>
        <fullName evidence="1">Uncharacterized protein</fullName>
    </submittedName>
</protein>
<dbReference type="AlphaFoldDB" id="A2DL07"/>
<dbReference type="KEGG" id="tva:5464478"/>
<reference evidence="1" key="2">
    <citation type="journal article" date="2007" name="Science">
        <title>Draft genome sequence of the sexually transmitted pathogen Trichomonas vaginalis.</title>
        <authorList>
            <person name="Carlton J.M."/>
            <person name="Hirt R.P."/>
            <person name="Silva J.C."/>
            <person name="Delcher A.L."/>
            <person name="Schatz M."/>
            <person name="Zhao Q."/>
            <person name="Wortman J.R."/>
            <person name="Bidwell S.L."/>
            <person name="Alsmark U.C.M."/>
            <person name="Besteiro S."/>
            <person name="Sicheritz-Ponten T."/>
            <person name="Noel C.J."/>
            <person name="Dacks J.B."/>
            <person name="Foster P.G."/>
            <person name="Simillion C."/>
            <person name="Van de Peer Y."/>
            <person name="Miranda-Saavedra D."/>
            <person name="Barton G.J."/>
            <person name="Westrop G.D."/>
            <person name="Mueller S."/>
            <person name="Dessi D."/>
            <person name="Fiori P.L."/>
            <person name="Ren Q."/>
            <person name="Paulsen I."/>
            <person name="Zhang H."/>
            <person name="Bastida-Corcuera F.D."/>
            <person name="Simoes-Barbosa A."/>
            <person name="Brown M.T."/>
            <person name="Hayes R.D."/>
            <person name="Mukherjee M."/>
            <person name="Okumura C.Y."/>
            <person name="Schneider R."/>
            <person name="Smith A.J."/>
            <person name="Vanacova S."/>
            <person name="Villalvazo M."/>
            <person name="Haas B.J."/>
            <person name="Pertea M."/>
            <person name="Feldblyum T.V."/>
            <person name="Utterback T.R."/>
            <person name="Shu C.L."/>
            <person name="Osoegawa K."/>
            <person name="de Jong P.J."/>
            <person name="Hrdy I."/>
            <person name="Horvathova L."/>
            <person name="Zubacova Z."/>
            <person name="Dolezal P."/>
            <person name="Malik S.B."/>
            <person name="Logsdon J.M. Jr."/>
            <person name="Henze K."/>
            <person name="Gupta A."/>
            <person name="Wang C.C."/>
            <person name="Dunne R.L."/>
            <person name="Upcroft J.A."/>
            <person name="Upcroft P."/>
            <person name="White O."/>
            <person name="Salzberg S.L."/>
            <person name="Tang P."/>
            <person name="Chiu C.-H."/>
            <person name="Lee Y.-S."/>
            <person name="Embley T.M."/>
            <person name="Coombs G.H."/>
            <person name="Mottram J.C."/>
            <person name="Tachezy J."/>
            <person name="Fraser-Liggett C.M."/>
            <person name="Johnson P.J."/>
        </authorList>
    </citation>
    <scope>NUCLEOTIDE SEQUENCE [LARGE SCALE GENOMIC DNA]</scope>
    <source>
        <strain evidence="1">G3</strain>
    </source>
</reference>
<evidence type="ECO:0000313" key="1">
    <source>
        <dbReference type="EMBL" id="EAY18960.1"/>
    </source>
</evidence>
<evidence type="ECO:0000313" key="2">
    <source>
        <dbReference type="Proteomes" id="UP000001542"/>
    </source>
</evidence>
<dbReference type="Proteomes" id="UP000001542">
    <property type="component" value="Unassembled WGS sequence"/>
</dbReference>
<dbReference type="InParanoid" id="A2DL07"/>
<keyword evidence="2" id="KW-1185">Reference proteome</keyword>